<evidence type="ECO:0000313" key="4">
    <source>
        <dbReference type="Proteomes" id="UP000800093"/>
    </source>
</evidence>
<dbReference type="InterPro" id="IPR006680">
    <property type="entry name" value="Amidohydro-rel"/>
</dbReference>
<reference evidence="4" key="1">
    <citation type="journal article" date="2020" name="Stud. Mycol.">
        <title>101 Dothideomycetes genomes: A test case for predicting lifestyles and emergence of pathogens.</title>
        <authorList>
            <person name="Haridas S."/>
            <person name="Albert R."/>
            <person name="Binder M."/>
            <person name="Bloem J."/>
            <person name="LaButti K."/>
            <person name="Salamov A."/>
            <person name="Andreopoulos B."/>
            <person name="Baker S."/>
            <person name="Barry K."/>
            <person name="Bills G."/>
            <person name="Bluhm B."/>
            <person name="Cannon C."/>
            <person name="Castanera R."/>
            <person name="Culley D."/>
            <person name="Daum C."/>
            <person name="Ezra D."/>
            <person name="Gonzalez J."/>
            <person name="Henrissat B."/>
            <person name="Kuo A."/>
            <person name="Liang C."/>
            <person name="Lipzen A."/>
            <person name="Lutzoni F."/>
            <person name="Magnuson J."/>
            <person name="Mondo S."/>
            <person name="Nolan M."/>
            <person name="Ohm R."/>
            <person name="Pangilinan J."/>
            <person name="Park H.-J."/>
            <person name="Ramirez L."/>
            <person name="Alfaro M."/>
            <person name="Sun H."/>
            <person name="Tritt A."/>
            <person name="Yoshinaga Y."/>
            <person name="Zwiers L.-H."/>
            <person name="Turgeon B."/>
            <person name="Goodwin S."/>
            <person name="Spatafora J."/>
            <person name="Crous P."/>
            <person name="Grigoriev I."/>
        </authorList>
    </citation>
    <scope>NUCLEOTIDE SEQUENCE [LARGE SCALE GENOMIC DNA]</scope>
    <source>
        <strain evidence="4">CBS 304.66</strain>
    </source>
</reference>
<dbReference type="SUPFAM" id="SSF51556">
    <property type="entry name" value="Metallo-dependent hydrolases"/>
    <property type="match status" value="1"/>
</dbReference>
<keyword evidence="4" id="KW-1185">Reference proteome</keyword>
<evidence type="ECO:0000313" key="3">
    <source>
        <dbReference type="EMBL" id="KAF2268368.1"/>
    </source>
</evidence>
<dbReference type="InterPro" id="IPR032466">
    <property type="entry name" value="Metal_Hydrolase"/>
</dbReference>
<feature type="domain" description="Amidohydrolase-related" evidence="2">
    <location>
        <begin position="233"/>
        <end position="330"/>
    </location>
</feature>
<dbReference type="InterPro" id="IPR052350">
    <property type="entry name" value="Metallo-dep_Lactonases"/>
</dbReference>
<name>A0A9P4KI95_9PLEO</name>
<comment type="caution">
    <text evidence="3">The sequence shown here is derived from an EMBL/GenBank/DDBJ whole genome shotgun (WGS) entry which is preliminary data.</text>
</comment>
<sequence>MPPQKLLDTHVHLWPSTSTSPTHHPWMTPGHPLAKQQSISEYKAATSTSPIQPSGFIYVETDRYLPSPSPSFPPNPASSEEVAAKLKAWAKEPLEELKFLRRIVEGQPAAVDGFEEPDAQLMKGAVIWAPFHLPTPLFTHYLQIAEEVCGPWLWSKVVGFRYLLQGIKDEGFLRELVLGENWLGNVLRLREGRGRTFDVGVDAHAGGLWQVEVVKDMICKIRGMEGLGEEGRVGFVINHLCKPDLSLPLFSEQAQIHTTLLATLSLDQNTAIKFSGAFSEFYPSPTPADIPTLASRLLPYVSCLGQKALETRVMFGSDWPVCNVGGPKGERSWVVWREVVGEVLRRLGVEEEGVWWRAGCEVYGVEA</sequence>
<dbReference type="OrthoDB" id="2135488at2759"/>
<dbReference type="PANTHER" id="PTHR43569">
    <property type="entry name" value="AMIDOHYDROLASE"/>
    <property type="match status" value="1"/>
</dbReference>
<dbReference type="Proteomes" id="UP000800093">
    <property type="component" value="Unassembled WGS sequence"/>
</dbReference>
<dbReference type="Pfam" id="PF04909">
    <property type="entry name" value="Amidohydro_2"/>
    <property type="match status" value="1"/>
</dbReference>
<accession>A0A9P4KI95</accession>
<dbReference type="PANTHER" id="PTHR43569:SF2">
    <property type="entry name" value="AMIDOHYDROLASE-RELATED DOMAIN-CONTAINING PROTEIN"/>
    <property type="match status" value="1"/>
</dbReference>
<evidence type="ECO:0000256" key="1">
    <source>
        <dbReference type="ARBA" id="ARBA00038310"/>
    </source>
</evidence>
<comment type="similarity">
    <text evidence="1">Belongs to the metallo-dependent hydrolases superfamily.</text>
</comment>
<organism evidence="3 4">
    <name type="scientific">Lojkania enalia</name>
    <dbReference type="NCBI Taxonomy" id="147567"/>
    <lineage>
        <taxon>Eukaryota</taxon>
        <taxon>Fungi</taxon>
        <taxon>Dikarya</taxon>
        <taxon>Ascomycota</taxon>
        <taxon>Pezizomycotina</taxon>
        <taxon>Dothideomycetes</taxon>
        <taxon>Pleosporomycetidae</taxon>
        <taxon>Pleosporales</taxon>
        <taxon>Pleosporales incertae sedis</taxon>
        <taxon>Lojkania</taxon>
    </lineage>
</organism>
<evidence type="ECO:0000259" key="2">
    <source>
        <dbReference type="Pfam" id="PF04909"/>
    </source>
</evidence>
<protein>
    <recommendedName>
        <fullName evidence="2">Amidohydrolase-related domain-containing protein</fullName>
    </recommendedName>
</protein>
<proteinExistence type="inferred from homology"/>
<dbReference type="AlphaFoldDB" id="A0A9P4KI95"/>
<dbReference type="EMBL" id="ML986587">
    <property type="protein sequence ID" value="KAF2268368.1"/>
    <property type="molecule type" value="Genomic_DNA"/>
</dbReference>
<gene>
    <name evidence="3" type="ORF">CC78DRAFT_576379</name>
</gene>
<dbReference type="GO" id="GO:0016787">
    <property type="term" value="F:hydrolase activity"/>
    <property type="evidence" value="ECO:0007669"/>
    <property type="project" value="InterPro"/>
</dbReference>
<dbReference type="Gene3D" id="3.20.20.140">
    <property type="entry name" value="Metal-dependent hydrolases"/>
    <property type="match status" value="1"/>
</dbReference>